<feature type="domain" description="Integrase catalytic" evidence="5">
    <location>
        <begin position="705"/>
        <end position="862"/>
    </location>
</feature>
<feature type="compositionally biased region" description="Acidic residues" evidence="3">
    <location>
        <begin position="1124"/>
        <end position="1138"/>
    </location>
</feature>
<feature type="region of interest" description="Disordered" evidence="3">
    <location>
        <begin position="86"/>
        <end position="143"/>
    </location>
</feature>
<name>A0A674MZM9_TAKRU</name>
<dbReference type="PROSITE" id="PS50158">
    <property type="entry name" value="ZF_CCHC"/>
    <property type="match status" value="1"/>
</dbReference>
<organism evidence="6 7">
    <name type="scientific">Takifugu rubripes</name>
    <name type="common">Japanese pufferfish</name>
    <name type="synonym">Fugu rubripes</name>
    <dbReference type="NCBI Taxonomy" id="31033"/>
    <lineage>
        <taxon>Eukaryota</taxon>
        <taxon>Metazoa</taxon>
        <taxon>Chordata</taxon>
        <taxon>Craniata</taxon>
        <taxon>Vertebrata</taxon>
        <taxon>Euteleostomi</taxon>
        <taxon>Actinopterygii</taxon>
        <taxon>Neopterygii</taxon>
        <taxon>Teleostei</taxon>
        <taxon>Neoteleostei</taxon>
        <taxon>Acanthomorphata</taxon>
        <taxon>Eupercaria</taxon>
        <taxon>Tetraodontiformes</taxon>
        <taxon>Tetradontoidea</taxon>
        <taxon>Tetraodontidae</taxon>
        <taxon>Takifugu</taxon>
    </lineage>
</organism>
<feature type="region of interest" description="Disordered" evidence="3">
    <location>
        <begin position="989"/>
        <end position="1031"/>
    </location>
</feature>
<dbReference type="InterPro" id="IPR041588">
    <property type="entry name" value="Integrase_H2C2"/>
</dbReference>
<evidence type="ECO:0000313" key="6">
    <source>
        <dbReference type="Ensembl" id="ENSTRUP00000066461.1"/>
    </source>
</evidence>
<dbReference type="Pfam" id="PF17921">
    <property type="entry name" value="Integrase_H2C2"/>
    <property type="match status" value="1"/>
</dbReference>
<feature type="compositionally biased region" description="Low complexity" evidence="3">
    <location>
        <begin position="1081"/>
        <end position="1097"/>
    </location>
</feature>
<keyword evidence="2" id="KW-0863">Zinc-finger</keyword>
<reference evidence="6" key="1">
    <citation type="journal article" date="2011" name="Genome Biol. Evol.">
        <title>Integration of the genetic map and genome assembly of fugu facilitates insights into distinct features of genome evolution in teleosts and mammals.</title>
        <authorList>
            <person name="Kai W."/>
            <person name="Kikuchi K."/>
            <person name="Tohari S."/>
            <person name="Chew A.K."/>
            <person name="Tay A."/>
            <person name="Fujiwara A."/>
            <person name="Hosoya S."/>
            <person name="Suetake H."/>
            <person name="Naruse K."/>
            <person name="Brenner S."/>
            <person name="Suzuki Y."/>
            <person name="Venkatesh B."/>
        </authorList>
    </citation>
    <scope>NUCLEOTIDE SEQUENCE [LARGE SCALE GENOMIC DNA]</scope>
</reference>
<dbReference type="SUPFAM" id="SSF53098">
    <property type="entry name" value="Ribonuclease H-like"/>
    <property type="match status" value="1"/>
</dbReference>
<keyword evidence="2" id="KW-0862">Zinc</keyword>
<proteinExistence type="predicted"/>
<dbReference type="Gene3D" id="1.10.340.70">
    <property type="match status" value="1"/>
</dbReference>
<dbReference type="Gene3D" id="3.30.420.10">
    <property type="entry name" value="Ribonuclease H-like superfamily/Ribonuclease H"/>
    <property type="match status" value="1"/>
</dbReference>
<dbReference type="AlphaFoldDB" id="A0A674MZM9"/>
<feature type="compositionally biased region" description="Basic and acidic residues" evidence="3">
    <location>
        <begin position="1006"/>
        <end position="1023"/>
    </location>
</feature>
<evidence type="ECO:0000313" key="7">
    <source>
        <dbReference type="Proteomes" id="UP000005226"/>
    </source>
</evidence>
<dbReference type="InterPro" id="IPR050951">
    <property type="entry name" value="Retrovirus_Pol_polyprotein"/>
</dbReference>
<dbReference type="Proteomes" id="UP000005226">
    <property type="component" value="Unplaced"/>
</dbReference>
<dbReference type="GO" id="GO:0008270">
    <property type="term" value="F:zinc ion binding"/>
    <property type="evidence" value="ECO:0007669"/>
    <property type="project" value="UniProtKB-KW"/>
</dbReference>
<feature type="region of interest" description="Disordered" evidence="3">
    <location>
        <begin position="1072"/>
        <end position="1149"/>
    </location>
</feature>
<accession>A0A674MZM9</accession>
<dbReference type="GeneTree" id="ENSGT01000000214408"/>
<dbReference type="GO" id="GO:0015074">
    <property type="term" value="P:DNA integration"/>
    <property type="evidence" value="ECO:0007669"/>
    <property type="project" value="InterPro"/>
</dbReference>
<dbReference type="InterPro" id="IPR012337">
    <property type="entry name" value="RNaseH-like_sf"/>
</dbReference>
<keyword evidence="2" id="KW-0479">Metal-binding</keyword>
<dbReference type="InParanoid" id="A0A674MZM9"/>
<reference evidence="6" key="3">
    <citation type="submission" date="2025-09" db="UniProtKB">
        <authorList>
            <consortium name="Ensembl"/>
        </authorList>
    </citation>
    <scope>IDENTIFICATION</scope>
</reference>
<dbReference type="GO" id="GO:0003676">
    <property type="term" value="F:nucleic acid binding"/>
    <property type="evidence" value="ECO:0007669"/>
    <property type="project" value="InterPro"/>
</dbReference>
<dbReference type="PANTHER" id="PTHR37984">
    <property type="entry name" value="PROTEIN CBG26694"/>
    <property type="match status" value="1"/>
</dbReference>
<sequence>MATVTPRRMLIFKIQKSLSYLSTDQLLAVVSSIDDGSKTHKVKDLSEPELYDLIVDYLRSEKLSAMEDEGMTQLLILNDMLSDLLATDPGGSEARQTAPETGQPVEESSPHQEQLSTSPHSDHHDTVTQSTTTPHNHNIPTQPLQMNKDIHMHPAPSRRDSGLPARNFDTSTVTRAFTAGVDGSPHGRVSLSSSMGDQVLRVNDFAALLPRREFKLHGGQISDVGSDMSYSNLCKQIEEGIQEGFTESEVIRTVMKIIKPGTFREMLTNKSDLTVDELKRFLRAHIRDKSSTELFQELSNAKQQDKESPQQFLYKIMGLKQRVLFESQQPGAEFSYDKKLVQGTFLHTLYQGLNEKNNHVRYDLKPLLTDSQVSDDFLLDQITKSTSEETERLRRLGTVAKNRPVTVSPAQLDCSDSTKQTRVDTELQANRAAIEELTAQVSSLTKQLAQVVRPADTATPVNTHSATAQPMPPTSEARGRCSNCVQQGKMSCPHCFVCGQAGHRAVGCLQRRTSGNGMRSLETVSPDVVSAIWQGDTAVKDGDVPWVAALQLQSDVSDAHFGGTPVITPESVRDAQKEDAPICEVINLKKNGWSPQDKGKRQMGRETRRLVHEWNRLRLDKGILYRQTGQRKQLVLPSKLKATVLKHLHDDMGHVGADKVIHLARERFYWPFMQQDIEDYVIRQCQCIKQKHPNRPERAPMGSITTSAPFELISIDYLHLEQSKGGYEYILVLVDHFTRFGQAYATKNKSGRTAAENIFYDFIPRFGYPAKLHHDQGREFENSLFQRLQQLAGISHSRTTPYHLQGNPVERLNRTLLQMLRTLQEEKKTEWKDHLPHIVHAYNCTRHEGTGYSPFFLLYGRAPRLPVDLLFDLKPEEGPRSRQEYAQKWASRMQEAYKIASETSGKRSAKGKKYYDQHVKGITLQPGDRVLVRNLSERGGPGKLRAYWEKKVHRVVEKMGDGPVYRVQPETGERTLRVLHRNLLLPVNDLPLEVPPSQSAPRQRQRQTDCYRNNRETVEQESEHSEEEEEYTYCLRTIPVYSRRRVRPASPQSNPPDELRPIAPEFQPLRHTEMSTEQQRDPVTVPDPVQTPDQQAAVPPPAQEVQGEPITDDTAEEADSREQEDNDGPAVELSEEEVQPVRRSARARRPREMLTYDNLGQPSYRSWGPGANLMFAYAPYPMSHLPLPLNPCPIPSFYPAVPEHCFYPAQAVWTC</sequence>
<evidence type="ECO:0000256" key="3">
    <source>
        <dbReference type="SAM" id="MobiDB-lite"/>
    </source>
</evidence>
<dbReference type="InterPro" id="IPR036397">
    <property type="entry name" value="RNaseH_sf"/>
</dbReference>
<evidence type="ECO:0000256" key="2">
    <source>
        <dbReference type="PROSITE-ProRule" id="PRU00047"/>
    </source>
</evidence>
<dbReference type="FunFam" id="3.30.420.10:FF:000032">
    <property type="entry name" value="Retrovirus-related Pol polyprotein from transposon 297-like Protein"/>
    <property type="match status" value="1"/>
</dbReference>
<evidence type="ECO:0000259" key="5">
    <source>
        <dbReference type="PROSITE" id="PS50994"/>
    </source>
</evidence>
<dbReference type="FunFam" id="1.10.340.70:FF:000001">
    <property type="entry name" value="Retrovirus-related Pol polyprotein from transposon gypsy-like Protein"/>
    <property type="match status" value="1"/>
</dbReference>
<keyword evidence="7" id="KW-1185">Reference proteome</keyword>
<protein>
    <recommendedName>
        <fullName evidence="1">Gypsy retrotransposon integrase-like protein 1</fullName>
    </recommendedName>
</protein>
<dbReference type="InterPro" id="IPR001878">
    <property type="entry name" value="Znf_CCHC"/>
</dbReference>
<dbReference type="InterPro" id="IPR001584">
    <property type="entry name" value="Integrase_cat-core"/>
</dbReference>
<feature type="compositionally biased region" description="Polar residues" evidence="3">
    <location>
        <begin position="127"/>
        <end position="143"/>
    </location>
</feature>
<dbReference type="Pfam" id="PF00665">
    <property type="entry name" value="rve"/>
    <property type="match status" value="1"/>
</dbReference>
<dbReference type="PROSITE" id="PS50994">
    <property type="entry name" value="INTEGRASE"/>
    <property type="match status" value="1"/>
</dbReference>
<evidence type="ECO:0000259" key="4">
    <source>
        <dbReference type="PROSITE" id="PS50158"/>
    </source>
</evidence>
<feature type="compositionally biased region" description="Polar residues" evidence="3">
    <location>
        <begin position="459"/>
        <end position="468"/>
    </location>
</feature>
<dbReference type="Ensembl" id="ENSTRUT00000081005.1">
    <property type="protein sequence ID" value="ENSTRUP00000066461.1"/>
    <property type="gene ID" value="ENSTRUG00000026642.1"/>
</dbReference>
<feature type="region of interest" description="Disordered" evidence="3">
    <location>
        <begin position="456"/>
        <end position="476"/>
    </location>
</feature>
<dbReference type="PANTHER" id="PTHR37984:SF15">
    <property type="entry name" value="INTEGRASE CATALYTIC DOMAIN-CONTAINING PROTEIN"/>
    <property type="match status" value="1"/>
</dbReference>
<evidence type="ECO:0000256" key="1">
    <source>
        <dbReference type="ARBA" id="ARBA00039658"/>
    </source>
</evidence>
<feature type="domain" description="CCHC-type" evidence="4">
    <location>
        <begin position="495"/>
        <end position="508"/>
    </location>
</feature>
<reference evidence="6" key="2">
    <citation type="submission" date="2025-08" db="UniProtKB">
        <authorList>
            <consortium name="Ensembl"/>
        </authorList>
    </citation>
    <scope>IDENTIFICATION</scope>
</reference>